<evidence type="ECO:0000256" key="5">
    <source>
        <dbReference type="SAM" id="Phobius"/>
    </source>
</evidence>
<dbReference type="PANTHER" id="PTHR34820:SF4">
    <property type="entry name" value="INNER MEMBRANE PROTEIN YEBZ"/>
    <property type="match status" value="1"/>
</dbReference>
<reference evidence="8 9" key="1">
    <citation type="submission" date="2014-08" db="EMBL/GenBank/DDBJ databases">
        <title>Complete genome sequence of Corynebacterium sphenisci CECT 5990(T) (=DSM 44792(T)), isolated from healthy wild penguins.</title>
        <authorList>
            <person name="Ruckert C."/>
            <person name="Albersmeier A."/>
            <person name="Winkler A."/>
            <person name="Kalinowski J."/>
        </authorList>
    </citation>
    <scope>NUCLEOTIDE SEQUENCE [LARGE SCALE GENOMIC DNA]</scope>
    <source>
        <strain evidence="8 9">DSM 44792</strain>
    </source>
</reference>
<evidence type="ECO:0000256" key="3">
    <source>
        <dbReference type="ARBA" id="ARBA00022729"/>
    </source>
</evidence>
<proteinExistence type="predicted"/>
<dbReference type="GO" id="GO:0006825">
    <property type="term" value="P:copper ion transport"/>
    <property type="evidence" value="ECO:0007669"/>
    <property type="project" value="InterPro"/>
</dbReference>
<keyword evidence="5" id="KW-0812">Transmembrane</keyword>
<gene>
    <name evidence="8" type="ORF">CSPHI_06005</name>
</gene>
<evidence type="ECO:0000256" key="1">
    <source>
        <dbReference type="ARBA" id="ARBA00004196"/>
    </source>
</evidence>
<feature type="transmembrane region" description="Helical" evidence="5">
    <location>
        <begin position="152"/>
        <end position="174"/>
    </location>
</feature>
<dbReference type="PANTHER" id="PTHR34820">
    <property type="entry name" value="INNER MEMBRANE PROTEIN YEBZ"/>
    <property type="match status" value="1"/>
</dbReference>
<dbReference type="EMBL" id="CP009248">
    <property type="protein sequence ID" value="APT90666.1"/>
    <property type="molecule type" value="Genomic_DNA"/>
</dbReference>
<comment type="subcellular location">
    <subcellularLocation>
        <location evidence="1">Cell envelope</location>
    </subcellularLocation>
</comment>
<evidence type="ECO:0000256" key="6">
    <source>
        <dbReference type="SAM" id="SignalP"/>
    </source>
</evidence>
<dbReference type="InterPro" id="IPR032694">
    <property type="entry name" value="CopC/D"/>
</dbReference>
<dbReference type="InterPro" id="IPR014756">
    <property type="entry name" value="Ig_E-set"/>
</dbReference>
<dbReference type="Pfam" id="PF04234">
    <property type="entry name" value="CopC"/>
    <property type="match status" value="1"/>
</dbReference>
<dbReference type="GO" id="GO:0030313">
    <property type="term" value="C:cell envelope"/>
    <property type="evidence" value="ECO:0007669"/>
    <property type="project" value="UniProtKB-SubCell"/>
</dbReference>
<name>A0A1L7CXS8_9CORY</name>
<keyword evidence="3 6" id="KW-0732">Signal</keyword>
<evidence type="ECO:0000256" key="2">
    <source>
        <dbReference type="ARBA" id="ARBA00022723"/>
    </source>
</evidence>
<dbReference type="AlphaFoldDB" id="A0A1L7CXS8"/>
<protein>
    <recommendedName>
        <fullName evidence="7">CopC domain-containing protein</fullName>
    </recommendedName>
</protein>
<dbReference type="InterPro" id="IPR014755">
    <property type="entry name" value="Cu-Rt/internalin_Ig-like"/>
</dbReference>
<sequence>MIDSPIRRGRMLAGGLAAAALLAASATPAAAHDSVIDADPPMGGTVEEFPREITLTFSGEPKLNFNTVAVSDTGTGEVLFTAEPELDGRYVTVAVPDDVRPGDGDYMVGFQITSSDGHSTRGKVTFSVGDPAAAQAPAAGEAGNGRDALPGWAIGAGVALAVLVGGVIAGVSVITRRSRRDG</sequence>
<dbReference type="GO" id="GO:0005507">
    <property type="term" value="F:copper ion binding"/>
    <property type="evidence" value="ECO:0007669"/>
    <property type="project" value="InterPro"/>
</dbReference>
<dbReference type="GO" id="GO:0042597">
    <property type="term" value="C:periplasmic space"/>
    <property type="evidence" value="ECO:0007669"/>
    <property type="project" value="InterPro"/>
</dbReference>
<keyword evidence="2" id="KW-0479">Metal-binding</keyword>
<dbReference type="STRING" id="1437874.CSPHI_06005"/>
<keyword evidence="9" id="KW-1185">Reference proteome</keyword>
<feature type="chain" id="PRO_5012228107" description="CopC domain-containing protein" evidence="6">
    <location>
        <begin position="32"/>
        <end position="182"/>
    </location>
</feature>
<dbReference type="SUPFAM" id="SSF81296">
    <property type="entry name" value="E set domains"/>
    <property type="match status" value="1"/>
</dbReference>
<keyword evidence="5" id="KW-0472">Membrane</keyword>
<evidence type="ECO:0000313" key="8">
    <source>
        <dbReference type="EMBL" id="APT90666.1"/>
    </source>
</evidence>
<dbReference type="GO" id="GO:0046688">
    <property type="term" value="P:response to copper ion"/>
    <property type="evidence" value="ECO:0007669"/>
    <property type="project" value="InterPro"/>
</dbReference>
<feature type="signal peptide" evidence="6">
    <location>
        <begin position="1"/>
        <end position="31"/>
    </location>
</feature>
<dbReference type="KEGG" id="csph:CSPHI_06005"/>
<evidence type="ECO:0000259" key="7">
    <source>
        <dbReference type="Pfam" id="PF04234"/>
    </source>
</evidence>
<dbReference type="InterPro" id="IPR006311">
    <property type="entry name" value="TAT_signal"/>
</dbReference>
<accession>A0A1L7CXS8</accession>
<dbReference type="PROSITE" id="PS51318">
    <property type="entry name" value="TAT"/>
    <property type="match status" value="1"/>
</dbReference>
<keyword evidence="5" id="KW-1133">Transmembrane helix</keyword>
<dbReference type="GO" id="GO:0005886">
    <property type="term" value="C:plasma membrane"/>
    <property type="evidence" value="ECO:0007669"/>
    <property type="project" value="TreeGrafter"/>
</dbReference>
<evidence type="ECO:0000256" key="4">
    <source>
        <dbReference type="ARBA" id="ARBA00023008"/>
    </source>
</evidence>
<dbReference type="Gene3D" id="2.60.40.1220">
    <property type="match status" value="1"/>
</dbReference>
<keyword evidence="4" id="KW-0186">Copper</keyword>
<dbReference type="Proteomes" id="UP000185469">
    <property type="component" value="Chromosome"/>
</dbReference>
<dbReference type="RefSeq" id="WP_075691911.1">
    <property type="nucleotide sequence ID" value="NZ_CP009248.1"/>
</dbReference>
<dbReference type="InterPro" id="IPR007348">
    <property type="entry name" value="CopC_dom"/>
</dbReference>
<organism evidence="8 9">
    <name type="scientific">Corynebacterium sphenisci DSM 44792</name>
    <dbReference type="NCBI Taxonomy" id="1437874"/>
    <lineage>
        <taxon>Bacteria</taxon>
        <taxon>Bacillati</taxon>
        <taxon>Actinomycetota</taxon>
        <taxon>Actinomycetes</taxon>
        <taxon>Mycobacteriales</taxon>
        <taxon>Corynebacteriaceae</taxon>
        <taxon>Corynebacterium</taxon>
    </lineage>
</organism>
<evidence type="ECO:0000313" key="9">
    <source>
        <dbReference type="Proteomes" id="UP000185469"/>
    </source>
</evidence>
<feature type="domain" description="CopC" evidence="7">
    <location>
        <begin position="32"/>
        <end position="128"/>
    </location>
</feature>